<feature type="domain" description="DDE-1" evidence="3">
    <location>
        <begin position="210"/>
        <end position="321"/>
    </location>
</feature>
<dbReference type="InterPro" id="IPR004875">
    <property type="entry name" value="DDE_SF_endonuclease_dom"/>
</dbReference>
<organism evidence="4 5">
    <name type="scientific">Anaeramoeba flamelloides</name>
    <dbReference type="NCBI Taxonomy" id="1746091"/>
    <lineage>
        <taxon>Eukaryota</taxon>
        <taxon>Metamonada</taxon>
        <taxon>Anaeramoebidae</taxon>
        <taxon>Anaeramoeba</taxon>
    </lineage>
</organism>
<evidence type="ECO:0000259" key="3">
    <source>
        <dbReference type="Pfam" id="PF03184"/>
    </source>
</evidence>
<feature type="compositionally biased region" description="Basic residues" evidence="2">
    <location>
        <begin position="439"/>
        <end position="454"/>
    </location>
</feature>
<dbReference type="EMBL" id="JAOAOG010000310">
    <property type="protein sequence ID" value="KAJ6230632.1"/>
    <property type="molecule type" value="Genomic_DNA"/>
</dbReference>
<protein>
    <recommendedName>
        <fullName evidence="3">DDE-1 domain-containing protein</fullName>
    </recommendedName>
</protein>
<keyword evidence="1" id="KW-0175">Coiled coil</keyword>
<feature type="compositionally biased region" description="Basic residues" evidence="2">
    <location>
        <begin position="401"/>
        <end position="417"/>
    </location>
</feature>
<evidence type="ECO:0000256" key="1">
    <source>
        <dbReference type="SAM" id="Coils"/>
    </source>
</evidence>
<evidence type="ECO:0000313" key="4">
    <source>
        <dbReference type="EMBL" id="KAJ6230632.1"/>
    </source>
</evidence>
<comment type="caution">
    <text evidence="4">The sequence shown here is derived from an EMBL/GenBank/DDBJ whole genome shotgun (WGS) entry which is preliminary data.</text>
</comment>
<evidence type="ECO:0000256" key="2">
    <source>
        <dbReference type="SAM" id="MobiDB-lite"/>
    </source>
</evidence>
<dbReference type="Pfam" id="PF01527">
    <property type="entry name" value="HTH_Tnp_1"/>
    <property type="match status" value="1"/>
</dbReference>
<dbReference type="Proteomes" id="UP001150062">
    <property type="component" value="Unassembled WGS sequence"/>
</dbReference>
<keyword evidence="5" id="KW-1185">Reference proteome</keyword>
<feature type="coiled-coil region" evidence="1">
    <location>
        <begin position="915"/>
        <end position="942"/>
    </location>
</feature>
<feature type="compositionally biased region" description="Basic and acidic residues" evidence="2">
    <location>
        <begin position="459"/>
        <end position="475"/>
    </location>
</feature>
<dbReference type="InterPro" id="IPR002514">
    <property type="entry name" value="Transposase_8"/>
</dbReference>
<gene>
    <name evidence="4" type="ORF">M0813_06623</name>
</gene>
<feature type="compositionally biased region" description="Basic residues" evidence="2">
    <location>
        <begin position="837"/>
        <end position="859"/>
    </location>
</feature>
<feature type="region of interest" description="Disordered" evidence="2">
    <location>
        <begin position="370"/>
        <end position="480"/>
    </location>
</feature>
<sequence length="1082" mass="127366">MSEKENNQTPTIQKITIITEEEIRKMYSSEVPRDYSHNKRKRKSYEKEFKFETVQEYMDSVITWKRLGSKRDVPHDTIRKWKRQVIKMYQDPSISALNREGNTILWDWIKKHLVMEGDEKTYPEILAPLKGPYIRRHIIGLLENKKYRSGKATSVSRAAVYRWMNLRGLYCKSIDHVEDRPKSEEDKQRDNTRFFPNSFSKTHGFNQRDTLVACIRADGARLAPMIIETRNAYLNKKDSSKSREKNWRYVRRFHDLFGLSIFHNLLKKGDILILDNLSSHKTKLVIEKARKLFINLIFTPPKEAKRYSPLDNSFFGTFKRTRANCLPHMHNYTRILRLLIISKYYYDATGESDEFFRVCTDIQMNNMKTNSQKGKKRVRNAGKTTLSQPIFTEERFEVRPQSKKKTTPPKRKKKARNAGKTSLSQPIFTEDQLEERPQSKKKTTSPKRKKKRKNAGNDSQKKNDINKSPTKEGLKMTRSSKNDLQIDEDISLPFDINHLTNVCEKARLEYTNKLVVVESSESDEIMVVSSNEILIQKGSMEKKIESIFTNTDEDEDDILEEWSEDANSDRSGDTKLSKVVLEDNIIGINWRDNLCWFDSVIHSLTFVEGFVDWLKAIDTNEAKMLRAMLVSIRNSTTISRRKSRELKNLLMSARDKLLKSAPQEYRNGDLNHVSSAIVILDAIFQKHPKYKGDMTSDYFRVYDKNICEGKTVVPLAPTVVYLKDKPLLNDLPILCRDFFNTTSWEINSKKYYYNYSQEVHLIIDRAPSEYLFISCSDLDFRFDSLLDWSLGGNRYWLQSLVLFQGNHYTSLVRIISTWYHFNDIGRSTYKDSDQNRKRTPKKSQKKIEKKKKKKKKKKEKEKQIIIENESENEQEDFDFKNDICPINKNSNSNKKDKIIMASEENLENKIILDNTETLYRLIQQLEIKIDEIKDNQNKILKLVEKQDQTDKKEFKSFRSKTIDLLFEQNLKLETYRKTNRMTISNILVLKAQDSFNITRFPGRDEACRVAKKCNSLLSKQKGKLIKILETYNIEDFGEPNSTKRKLLYTKLQNQNIFQPIFNLMDVKLRENLIDNWIEELFY</sequence>
<feature type="region of interest" description="Disordered" evidence="2">
    <location>
        <begin position="830"/>
        <end position="867"/>
    </location>
</feature>
<dbReference type="Pfam" id="PF03184">
    <property type="entry name" value="DDE_1"/>
    <property type="match status" value="1"/>
</dbReference>
<proteinExistence type="predicted"/>
<evidence type="ECO:0000313" key="5">
    <source>
        <dbReference type="Proteomes" id="UP001150062"/>
    </source>
</evidence>
<name>A0ABQ8XDC8_9EUKA</name>
<accession>A0ABQ8XDC8</accession>
<reference evidence="4" key="1">
    <citation type="submission" date="2022-08" db="EMBL/GenBank/DDBJ databases">
        <title>Novel sulfate-reducing endosymbionts in the free-living metamonad Anaeramoeba.</title>
        <authorList>
            <person name="Jerlstrom-Hultqvist J."/>
            <person name="Cepicka I."/>
            <person name="Gallot-Lavallee L."/>
            <person name="Salas-Leiva D."/>
            <person name="Curtis B.A."/>
            <person name="Zahonova K."/>
            <person name="Pipaliya S."/>
            <person name="Dacks J."/>
            <person name="Roger A.J."/>
        </authorList>
    </citation>
    <scope>NUCLEOTIDE SEQUENCE</scope>
    <source>
        <strain evidence="4">Schooner1</strain>
    </source>
</reference>